<feature type="repeat" description="WD" evidence="3">
    <location>
        <begin position="375"/>
        <end position="392"/>
    </location>
</feature>
<reference evidence="5 6" key="1">
    <citation type="journal article" date="2022" name="bioRxiv">
        <title>Genomics of Preaxostyla Flagellates Illuminates Evolutionary Transitions and the Path Towards Mitochondrial Loss.</title>
        <authorList>
            <person name="Novak L.V.F."/>
            <person name="Treitli S.C."/>
            <person name="Pyrih J."/>
            <person name="Halakuc P."/>
            <person name="Pipaliya S.V."/>
            <person name="Vacek V."/>
            <person name="Brzon O."/>
            <person name="Soukal P."/>
            <person name="Eme L."/>
            <person name="Dacks J.B."/>
            <person name="Karnkowska A."/>
            <person name="Elias M."/>
            <person name="Hampl V."/>
        </authorList>
    </citation>
    <scope>NUCLEOTIDE SEQUENCE [LARGE SCALE GENOMIC DNA]</scope>
    <source>
        <strain evidence="5">NAU3</strain>
        <tissue evidence="5">Gut</tissue>
    </source>
</reference>
<evidence type="ECO:0000313" key="5">
    <source>
        <dbReference type="EMBL" id="KAK2951836.1"/>
    </source>
</evidence>
<dbReference type="PROSITE" id="PS50294">
    <property type="entry name" value="WD_REPEATS_REGION"/>
    <property type="match status" value="1"/>
</dbReference>
<keyword evidence="2" id="KW-0677">Repeat</keyword>
<dbReference type="PROSITE" id="PS00678">
    <property type="entry name" value="WD_REPEATS_1"/>
    <property type="match status" value="1"/>
</dbReference>
<comment type="caution">
    <text evidence="5">The sequence shown here is derived from an EMBL/GenBank/DDBJ whole genome shotgun (WGS) entry which is preliminary data.</text>
</comment>
<dbReference type="Gene3D" id="2.130.10.10">
    <property type="entry name" value="YVTN repeat-like/Quinoprotein amine dehydrogenase"/>
    <property type="match status" value="1"/>
</dbReference>
<dbReference type="Pfam" id="PF00400">
    <property type="entry name" value="WD40"/>
    <property type="match status" value="2"/>
</dbReference>
<evidence type="ECO:0000256" key="4">
    <source>
        <dbReference type="SAM" id="MobiDB-lite"/>
    </source>
</evidence>
<dbReference type="InterPro" id="IPR019775">
    <property type="entry name" value="WD40_repeat_CS"/>
</dbReference>
<name>A0ABQ9XNK9_9EUKA</name>
<evidence type="ECO:0000256" key="1">
    <source>
        <dbReference type="ARBA" id="ARBA00022574"/>
    </source>
</evidence>
<dbReference type="EMBL" id="JARBJD010000112">
    <property type="protein sequence ID" value="KAK2951836.1"/>
    <property type="molecule type" value="Genomic_DNA"/>
</dbReference>
<dbReference type="SMART" id="SM00320">
    <property type="entry name" value="WD40"/>
    <property type="match status" value="5"/>
</dbReference>
<sequence>MDELKPETPLDGEILPNQPPNSNRFILTENHVNIPHPAKEVTYMCIDSRDKKFLAYVTKGGVTGLVNCSKARKECLPLASSNGTGLRTLTSCTFLPFDTGMLATGCLNSSVEIWDTRTLTLSITSSFHGFPVHSLSFSSTQPLLAVGGKNGTMSIYDVRIQSFVHSFKGHLHTVQSLLWEGLDDHTIISGSADGTVRVWDNRWQGAVFCLDGEAGAYNDASGKSGERAIRTKGDWADPTGAAVRCAQANPSGILSMGLFDLSLVVLGRDRRVQLWDVFSNQNELMRPERMQSGTMIQTRMLRAEIALPRGIDGTADFMNKEVEVSSVNMGYCSRTNTQYVDIPFEDVGSATLAHFRNCSSCVVYEDRKRPNIVPLLFTGGFDTLINIWDLPS</sequence>
<dbReference type="Proteomes" id="UP001281761">
    <property type="component" value="Unassembled WGS sequence"/>
</dbReference>
<feature type="repeat" description="WD" evidence="3">
    <location>
        <begin position="125"/>
        <end position="166"/>
    </location>
</feature>
<dbReference type="PANTHER" id="PTHR19857:SF8">
    <property type="entry name" value="ANGIO-ASSOCIATED MIGRATORY CELL PROTEIN"/>
    <property type="match status" value="1"/>
</dbReference>
<dbReference type="InterPro" id="IPR051179">
    <property type="entry name" value="WD_repeat_multifunction"/>
</dbReference>
<dbReference type="InterPro" id="IPR015943">
    <property type="entry name" value="WD40/YVTN_repeat-like_dom_sf"/>
</dbReference>
<keyword evidence="1 3" id="KW-0853">WD repeat</keyword>
<organism evidence="5 6">
    <name type="scientific">Blattamonas nauphoetae</name>
    <dbReference type="NCBI Taxonomy" id="2049346"/>
    <lineage>
        <taxon>Eukaryota</taxon>
        <taxon>Metamonada</taxon>
        <taxon>Preaxostyla</taxon>
        <taxon>Oxymonadida</taxon>
        <taxon>Blattamonas</taxon>
    </lineage>
</organism>
<dbReference type="PANTHER" id="PTHR19857">
    <property type="entry name" value="MITOCHONDRIAL DIVISION PROTEIN 1-RELATED"/>
    <property type="match status" value="1"/>
</dbReference>
<dbReference type="PRINTS" id="PR00320">
    <property type="entry name" value="GPROTEINBRPT"/>
</dbReference>
<dbReference type="SUPFAM" id="SSF50978">
    <property type="entry name" value="WD40 repeat-like"/>
    <property type="match status" value="1"/>
</dbReference>
<gene>
    <name evidence="5" type="ORF">BLNAU_13205</name>
</gene>
<keyword evidence="6" id="KW-1185">Reference proteome</keyword>
<proteinExistence type="predicted"/>
<dbReference type="PROSITE" id="PS50082">
    <property type="entry name" value="WD_REPEATS_2"/>
    <property type="match status" value="3"/>
</dbReference>
<evidence type="ECO:0000313" key="6">
    <source>
        <dbReference type="Proteomes" id="UP001281761"/>
    </source>
</evidence>
<evidence type="ECO:0000256" key="2">
    <source>
        <dbReference type="ARBA" id="ARBA00022737"/>
    </source>
</evidence>
<dbReference type="InterPro" id="IPR020472">
    <property type="entry name" value="WD40_PAC1"/>
</dbReference>
<feature type="region of interest" description="Disordered" evidence="4">
    <location>
        <begin position="1"/>
        <end position="21"/>
    </location>
</feature>
<accession>A0ABQ9XNK9</accession>
<protein>
    <submittedName>
        <fullName evidence="5">Uncharacterized protein</fullName>
    </submittedName>
</protein>
<evidence type="ECO:0000256" key="3">
    <source>
        <dbReference type="PROSITE-ProRule" id="PRU00221"/>
    </source>
</evidence>
<dbReference type="InterPro" id="IPR036322">
    <property type="entry name" value="WD40_repeat_dom_sf"/>
</dbReference>
<dbReference type="InterPro" id="IPR001680">
    <property type="entry name" value="WD40_rpt"/>
</dbReference>
<feature type="repeat" description="WD" evidence="3">
    <location>
        <begin position="167"/>
        <end position="200"/>
    </location>
</feature>